<keyword evidence="1" id="KW-0812">Transmembrane</keyword>
<proteinExistence type="predicted"/>
<reference evidence="2 3" key="1">
    <citation type="journal article" date="2017" name="FEMS Microbiol. Ecol.">
        <title>Reconstructed genomes of novel Dehalococcoides mccartyi strains from 1,2,3,4-tetrachlorodibenzo-p-dioxin-dechlorinating enrichment cultures reveal divergent reductive dehalogenase gene profiles.</title>
        <authorList>
            <person name="Dam H.T."/>
            <person name="Vollmers J."/>
            <person name="Kaster A.K."/>
            <person name="Haggblom M.M."/>
        </authorList>
    </citation>
    <scope>NUCLEOTIDE SEQUENCE [LARGE SCALE GENOMIC DNA]</scope>
    <source>
        <strain evidence="2 3">H1-3-2.001</strain>
    </source>
</reference>
<organism evidence="2 3">
    <name type="scientific">Dehalococcoides mccartyi</name>
    <dbReference type="NCBI Taxonomy" id="61435"/>
    <lineage>
        <taxon>Bacteria</taxon>
        <taxon>Bacillati</taxon>
        <taxon>Chloroflexota</taxon>
        <taxon>Dehalococcoidia</taxon>
        <taxon>Dehalococcoidales</taxon>
        <taxon>Dehalococcoidaceae</taxon>
        <taxon>Dehalococcoides</taxon>
    </lineage>
</organism>
<evidence type="ECO:0000256" key="1">
    <source>
        <dbReference type="SAM" id="Phobius"/>
    </source>
</evidence>
<gene>
    <name evidence="2" type="ORF">CVH13_00271</name>
</gene>
<evidence type="ECO:0000313" key="3">
    <source>
        <dbReference type="Proteomes" id="UP000233649"/>
    </source>
</evidence>
<keyword evidence="1" id="KW-0472">Membrane</keyword>
<name>A0A2J1DV11_9CHLR</name>
<dbReference type="Proteomes" id="UP000233649">
    <property type="component" value="Unassembled WGS sequence"/>
</dbReference>
<evidence type="ECO:0000313" key="2">
    <source>
        <dbReference type="EMBL" id="PKH47743.1"/>
    </source>
</evidence>
<protein>
    <submittedName>
        <fullName evidence="2">Uncharacterized protein</fullName>
    </submittedName>
</protein>
<comment type="caution">
    <text evidence="2">The sequence shown here is derived from an EMBL/GenBank/DDBJ whole genome shotgun (WGS) entry which is preliminary data.</text>
</comment>
<dbReference type="AlphaFoldDB" id="A0A2J1DV11"/>
<sequence>MSRMLNIGGAILGIIVLAAFFPEMTAALQTLMTDANIADYTMFETVLGWTPVLLWGGALGVVGFLIVKEVKASRGSAGHSGRRLR</sequence>
<dbReference type="RefSeq" id="WP_149866951.1">
    <property type="nucleotide sequence ID" value="NZ_CP017572.1"/>
</dbReference>
<dbReference type="EMBL" id="PHFD01000086">
    <property type="protein sequence ID" value="PKH47743.1"/>
    <property type="molecule type" value="Genomic_DNA"/>
</dbReference>
<accession>A0A2J1DV11</accession>
<keyword evidence="1" id="KW-1133">Transmembrane helix</keyword>
<feature type="transmembrane region" description="Helical" evidence="1">
    <location>
        <begin position="46"/>
        <end position="67"/>
    </location>
</feature>